<dbReference type="OrthoDB" id="3068921at2759"/>
<name>A0A409YAY9_9AGAR</name>
<proteinExistence type="predicted"/>
<evidence type="ECO:0000313" key="3">
    <source>
        <dbReference type="Proteomes" id="UP000284706"/>
    </source>
</evidence>
<sequence length="543" mass="58962">MSAIRLYDEPLHTSVQNYCFPFNPLIHRDPLFEYGAVNGKLPGRSQEETITVRDILLRWTSMHKESIWDDLPSELESLKNAEISRSEIVSFRSPEDRPYFSLIPLKVLEVGHLVLALSQIMKELVEFLYHSDYNAPSVDPGFAVVRTLGMSEQPEGVILAWKILKNRCSKAHKKILQFFNELKVMCLDPADTFSVSSYDSTTPTERALYALRSPEAAFATLAARSDVLETLPEGARILRQTFLEDEEERGQNHDPSPYVHRHRIHGKPPSDEVKARREEYYRSMNPSASLTAPTNLMMGSHASSSTYRPEHPISRLPGMGEFPVISVTNENGGPLSTQQANGWNLAQSSISPTTMIRSASEPDPRALPRGLYTTQGVLLEALVTFGEAGILELRKLQVYQGMEAMLAAAEEEAMAEEWGAEDMEAEARGGGGPGSGGLGGGGPGGGGPGGGGPGRGGPGGGGPGGGGGYPPGWPIGNNPYPGAPPPGPPYPPPGPAPYGYGYFLRPEEEWQINHKINLSTLPSWDGGGRSIIEYLSQMGNQIE</sequence>
<feature type="region of interest" description="Disordered" evidence="1">
    <location>
        <begin position="424"/>
        <end position="492"/>
    </location>
</feature>
<evidence type="ECO:0000256" key="1">
    <source>
        <dbReference type="SAM" id="MobiDB-lite"/>
    </source>
</evidence>
<dbReference type="InParanoid" id="A0A409YAY9"/>
<comment type="caution">
    <text evidence="2">The sequence shown here is derived from an EMBL/GenBank/DDBJ whole genome shotgun (WGS) entry which is preliminary data.</text>
</comment>
<reference evidence="2 3" key="1">
    <citation type="journal article" date="2018" name="Evol. Lett.">
        <title>Horizontal gene cluster transfer increased hallucinogenic mushroom diversity.</title>
        <authorList>
            <person name="Reynolds H.T."/>
            <person name="Vijayakumar V."/>
            <person name="Gluck-Thaler E."/>
            <person name="Korotkin H.B."/>
            <person name="Matheny P.B."/>
            <person name="Slot J.C."/>
        </authorList>
    </citation>
    <scope>NUCLEOTIDE SEQUENCE [LARGE SCALE GENOMIC DNA]</scope>
    <source>
        <strain evidence="2 3">SRW20</strain>
    </source>
</reference>
<dbReference type="Proteomes" id="UP000284706">
    <property type="component" value="Unassembled WGS sequence"/>
</dbReference>
<feature type="compositionally biased region" description="Pro residues" evidence="1">
    <location>
        <begin position="481"/>
        <end position="492"/>
    </location>
</feature>
<feature type="compositionally biased region" description="Gly residues" evidence="1">
    <location>
        <begin position="428"/>
        <end position="470"/>
    </location>
</feature>
<keyword evidence="3" id="KW-1185">Reference proteome</keyword>
<gene>
    <name evidence="2" type="ORF">CVT26_008886</name>
</gene>
<accession>A0A409YAY9</accession>
<dbReference type="AlphaFoldDB" id="A0A409YAY9"/>
<protein>
    <submittedName>
        <fullName evidence="2">Uncharacterized protein</fullName>
    </submittedName>
</protein>
<feature type="region of interest" description="Disordered" evidence="1">
    <location>
        <begin position="245"/>
        <end position="272"/>
    </location>
</feature>
<organism evidence="2 3">
    <name type="scientific">Gymnopilus dilepis</name>
    <dbReference type="NCBI Taxonomy" id="231916"/>
    <lineage>
        <taxon>Eukaryota</taxon>
        <taxon>Fungi</taxon>
        <taxon>Dikarya</taxon>
        <taxon>Basidiomycota</taxon>
        <taxon>Agaricomycotina</taxon>
        <taxon>Agaricomycetes</taxon>
        <taxon>Agaricomycetidae</taxon>
        <taxon>Agaricales</taxon>
        <taxon>Agaricineae</taxon>
        <taxon>Hymenogastraceae</taxon>
        <taxon>Gymnopilus</taxon>
    </lineage>
</organism>
<dbReference type="STRING" id="231916.A0A409YAY9"/>
<evidence type="ECO:0000313" key="2">
    <source>
        <dbReference type="EMBL" id="PPR00167.1"/>
    </source>
</evidence>
<dbReference type="EMBL" id="NHYE01001025">
    <property type="protein sequence ID" value="PPR00167.1"/>
    <property type="molecule type" value="Genomic_DNA"/>
</dbReference>